<dbReference type="Pfam" id="PF01032">
    <property type="entry name" value="FecCD"/>
    <property type="match status" value="1"/>
</dbReference>
<dbReference type="Proteomes" id="UP000587524">
    <property type="component" value="Unassembled WGS sequence"/>
</dbReference>
<evidence type="ECO:0000256" key="7">
    <source>
        <dbReference type="ARBA" id="ARBA00023136"/>
    </source>
</evidence>
<feature type="transmembrane region" description="Helical" evidence="8">
    <location>
        <begin position="275"/>
        <end position="295"/>
    </location>
</feature>
<evidence type="ECO:0000313" key="10">
    <source>
        <dbReference type="Proteomes" id="UP000587524"/>
    </source>
</evidence>
<dbReference type="InterPro" id="IPR000522">
    <property type="entry name" value="ABC_transptr_permease_BtuC"/>
</dbReference>
<evidence type="ECO:0000256" key="6">
    <source>
        <dbReference type="ARBA" id="ARBA00022989"/>
    </source>
</evidence>
<evidence type="ECO:0000256" key="4">
    <source>
        <dbReference type="ARBA" id="ARBA00022475"/>
    </source>
</evidence>
<name>A0ABR6CAS7_9HYPH</name>
<evidence type="ECO:0000256" key="5">
    <source>
        <dbReference type="ARBA" id="ARBA00022692"/>
    </source>
</evidence>
<feature type="transmembrane region" description="Helical" evidence="8">
    <location>
        <begin position="57"/>
        <end position="74"/>
    </location>
</feature>
<comment type="subcellular location">
    <subcellularLocation>
        <location evidence="1">Cell membrane</location>
        <topology evidence="1">Multi-pass membrane protein</topology>
    </subcellularLocation>
</comment>
<reference evidence="9 10" key="1">
    <citation type="submission" date="2020-08" db="EMBL/GenBank/DDBJ databases">
        <title>Genomic Encyclopedia of Type Strains, Phase IV (KMG-IV): sequencing the most valuable type-strain genomes for metagenomic binning, comparative biology and taxonomic classification.</title>
        <authorList>
            <person name="Goeker M."/>
        </authorList>
    </citation>
    <scope>NUCLEOTIDE SEQUENCE [LARGE SCALE GENOMIC DNA]</scope>
    <source>
        <strain evidence="9 10">DSM 17455</strain>
    </source>
</reference>
<keyword evidence="3" id="KW-0813">Transport</keyword>
<feature type="transmembrane region" description="Helical" evidence="8">
    <location>
        <begin position="86"/>
        <end position="106"/>
    </location>
</feature>
<dbReference type="EMBL" id="JACJHZ010000018">
    <property type="protein sequence ID" value="MBA9021733.1"/>
    <property type="molecule type" value="Genomic_DNA"/>
</dbReference>
<keyword evidence="5 8" id="KW-0812">Transmembrane</keyword>
<evidence type="ECO:0000256" key="8">
    <source>
        <dbReference type="SAM" id="Phobius"/>
    </source>
</evidence>
<keyword evidence="4" id="KW-1003">Cell membrane</keyword>
<comment type="caution">
    <text evidence="9">The sequence shown here is derived from an EMBL/GenBank/DDBJ whole genome shotgun (WGS) entry which is preliminary data.</text>
</comment>
<evidence type="ECO:0000256" key="1">
    <source>
        <dbReference type="ARBA" id="ARBA00004651"/>
    </source>
</evidence>
<dbReference type="CDD" id="cd06550">
    <property type="entry name" value="TM_ABC_iron-siderophores_like"/>
    <property type="match status" value="1"/>
</dbReference>
<evidence type="ECO:0000256" key="2">
    <source>
        <dbReference type="ARBA" id="ARBA00007935"/>
    </source>
</evidence>
<evidence type="ECO:0000313" key="9">
    <source>
        <dbReference type="EMBL" id="MBA9021733.1"/>
    </source>
</evidence>
<feature type="transmembrane region" description="Helical" evidence="8">
    <location>
        <begin position="140"/>
        <end position="161"/>
    </location>
</feature>
<gene>
    <name evidence="9" type="ORF">HNQ97_003742</name>
</gene>
<feature type="transmembrane region" description="Helical" evidence="8">
    <location>
        <begin position="302"/>
        <end position="321"/>
    </location>
</feature>
<dbReference type="InterPro" id="IPR037294">
    <property type="entry name" value="ABC_BtuC-like"/>
</dbReference>
<keyword evidence="10" id="KW-1185">Reference proteome</keyword>
<organism evidence="9 10">
    <name type="scientific">Aminobacter ciceronei</name>
    <dbReference type="NCBI Taxonomy" id="150723"/>
    <lineage>
        <taxon>Bacteria</taxon>
        <taxon>Pseudomonadati</taxon>
        <taxon>Pseudomonadota</taxon>
        <taxon>Alphaproteobacteria</taxon>
        <taxon>Hyphomicrobiales</taxon>
        <taxon>Phyllobacteriaceae</taxon>
        <taxon>Aminobacter</taxon>
    </lineage>
</organism>
<proteinExistence type="inferred from homology"/>
<keyword evidence="6 8" id="KW-1133">Transmembrane helix</keyword>
<dbReference type="PANTHER" id="PTHR30472">
    <property type="entry name" value="FERRIC ENTEROBACTIN TRANSPORT SYSTEM PERMEASE PROTEIN"/>
    <property type="match status" value="1"/>
</dbReference>
<dbReference type="Gene3D" id="1.10.3470.10">
    <property type="entry name" value="ABC transporter involved in vitamin B12 uptake, BtuC"/>
    <property type="match status" value="1"/>
</dbReference>
<evidence type="ECO:0000256" key="3">
    <source>
        <dbReference type="ARBA" id="ARBA00022448"/>
    </source>
</evidence>
<sequence>MKPTLWAGLLGIVVVLFATSLLVGSAALDPATSLRGLVGQGDDAAAITMREIRLPRAILGVLVGASLALSGAALQGFLRNPLAEPGVIGVSSSASLGAVVVFYSGVAGVSVFALPAGALLGALVAVVVLLVIASGNTTTLTLILAGVGLSSLAAAFTALALNLSPNPFASYEIIFWLLGSLKDRSMAHVWVCLPLMAVGTLLILACGSALDALSLGEESAASLGIDVARTRLMLVGGVALCVGAGTSVTGAIGFVGLVVPHLIRPLTDCMPGRLLLPSALGGAALLLAADIVARLPWFGNELNVGVLTALIGAPFFLWLVIRSRREGF</sequence>
<dbReference type="PANTHER" id="PTHR30472:SF25">
    <property type="entry name" value="ABC TRANSPORTER PERMEASE PROTEIN MJ0876-RELATED"/>
    <property type="match status" value="1"/>
</dbReference>
<dbReference type="SUPFAM" id="SSF81345">
    <property type="entry name" value="ABC transporter involved in vitamin B12 uptake, BtuC"/>
    <property type="match status" value="1"/>
</dbReference>
<comment type="similarity">
    <text evidence="2">Belongs to the binding-protein-dependent transport system permease family. FecCD subfamily.</text>
</comment>
<feature type="transmembrane region" description="Helical" evidence="8">
    <location>
        <begin position="187"/>
        <end position="213"/>
    </location>
</feature>
<dbReference type="RefSeq" id="WP_182574928.1">
    <property type="nucleotide sequence ID" value="NZ_JACJHY010000018.1"/>
</dbReference>
<protein>
    <submittedName>
        <fullName evidence="9">Iron complex transport system permease protein</fullName>
    </submittedName>
</protein>
<accession>A0ABR6CAS7</accession>
<keyword evidence="7 8" id="KW-0472">Membrane</keyword>
<feature type="transmembrane region" description="Helical" evidence="8">
    <location>
        <begin position="112"/>
        <end position="133"/>
    </location>
</feature>
<feature type="transmembrane region" description="Helical" evidence="8">
    <location>
        <begin position="234"/>
        <end position="263"/>
    </location>
</feature>